<accession>A0A1N6NC89</accession>
<dbReference type="RefSeq" id="WP_076487409.1">
    <property type="nucleotide sequence ID" value="NZ_FTMS01000001.1"/>
</dbReference>
<name>A0A1N6NC89_9SPIO</name>
<dbReference type="Gene3D" id="1.10.510.10">
    <property type="entry name" value="Transferase(Phosphotransferase) domain 1"/>
    <property type="match status" value="1"/>
</dbReference>
<protein>
    <recommendedName>
        <fullName evidence="4">Protein kinase domain-containing protein</fullName>
    </recommendedName>
</protein>
<evidence type="ECO:0000313" key="3">
    <source>
        <dbReference type="Proteomes" id="UP000186400"/>
    </source>
</evidence>
<dbReference type="Proteomes" id="UP000186400">
    <property type="component" value="Unassembled WGS sequence"/>
</dbReference>
<evidence type="ECO:0000256" key="1">
    <source>
        <dbReference type="SAM" id="Phobius"/>
    </source>
</evidence>
<keyword evidence="1" id="KW-0812">Transmembrane</keyword>
<evidence type="ECO:0008006" key="4">
    <source>
        <dbReference type="Google" id="ProtNLM"/>
    </source>
</evidence>
<organism evidence="2 3">
    <name type="scientific">Alkalispirochaeta americana</name>
    <dbReference type="NCBI Taxonomy" id="159291"/>
    <lineage>
        <taxon>Bacteria</taxon>
        <taxon>Pseudomonadati</taxon>
        <taxon>Spirochaetota</taxon>
        <taxon>Spirochaetia</taxon>
        <taxon>Spirochaetales</taxon>
        <taxon>Spirochaetaceae</taxon>
        <taxon>Alkalispirochaeta</taxon>
    </lineage>
</organism>
<dbReference type="OrthoDB" id="354724at2"/>
<evidence type="ECO:0000313" key="2">
    <source>
        <dbReference type="EMBL" id="SIP89694.1"/>
    </source>
</evidence>
<feature type="transmembrane region" description="Helical" evidence="1">
    <location>
        <begin position="290"/>
        <end position="308"/>
    </location>
</feature>
<keyword evidence="1" id="KW-0472">Membrane</keyword>
<proteinExistence type="predicted"/>
<sequence>MTEESTASRILLSGQDPPLLALCCGIEPRGHTAQNVSAAARRGGCIAGPHKSTPWPIARVLRLEGTYYLAGPPLEGETLEELLPWKPDQPVPPWVTPFLQALVRELPEGRYSLCNIRTSLVTPQGDLLLLDSRLCREINQGLPGTLRNHLLEPYWNDRLGREAAARPLPAAVYQTAAIIYQALTGEPPAKGPAKQDEDPTVEIRPLHSLRPEVLPQVASILDDLLQGARPADLEALELILEAVRENRGAWLEDIPHQERQARQDSALEQFQRDQRQRRGKTFWRKNRSRIVVIAAVALVLSTIPAAMIRSRLAAPATAGLAPLELVEGFYQAWNALDHLFMDDATGKGVARATIREVTNLYVIDRVQTAHERHSRFRTPREWQEAGNPPDLIPYGISNLEITPLGEDDQAFLAQVDYALWRPEGAAADDQEKPAIIIAWTRDVLRLEPSRHGWLITEITSTVQELEEITLAPPED</sequence>
<dbReference type="EMBL" id="FTMS01000001">
    <property type="protein sequence ID" value="SIP89694.1"/>
    <property type="molecule type" value="Genomic_DNA"/>
</dbReference>
<keyword evidence="3" id="KW-1185">Reference proteome</keyword>
<reference evidence="3" key="1">
    <citation type="submission" date="2017-01" db="EMBL/GenBank/DDBJ databases">
        <authorList>
            <person name="Varghese N."/>
            <person name="Submissions S."/>
        </authorList>
    </citation>
    <scope>NUCLEOTIDE SEQUENCE [LARGE SCALE GENOMIC DNA]</scope>
    <source>
        <strain evidence="3">ASpG1</strain>
    </source>
</reference>
<keyword evidence="1" id="KW-1133">Transmembrane helix</keyword>
<gene>
    <name evidence="2" type="ORF">SAMN05920897_101183</name>
</gene>
<dbReference type="STRING" id="159291.SAMN05920897_101183"/>
<dbReference type="AlphaFoldDB" id="A0A1N6NC89"/>